<dbReference type="GO" id="GO:0000462">
    <property type="term" value="P:maturation of SSU-rRNA from tricistronic rRNA transcript (SSU-rRNA, 5.8S rRNA, LSU-rRNA)"/>
    <property type="evidence" value="ECO:0007669"/>
    <property type="project" value="InterPro"/>
</dbReference>
<evidence type="ECO:0000256" key="8">
    <source>
        <dbReference type="ARBA" id="ARBA00022692"/>
    </source>
</evidence>
<evidence type="ECO:0000256" key="3">
    <source>
        <dbReference type="ARBA" id="ARBA00004760"/>
    </source>
</evidence>
<evidence type="ECO:0000256" key="4">
    <source>
        <dbReference type="ARBA" id="ARBA00004991"/>
    </source>
</evidence>
<keyword evidence="11" id="KW-0460">Magnesium</keyword>
<dbReference type="Pfam" id="PF03372">
    <property type="entry name" value="Exo_endo_phos"/>
    <property type="match status" value="1"/>
</dbReference>
<keyword evidence="13" id="KW-1133">Transmembrane helix</keyword>
<keyword evidence="14" id="KW-0443">Lipid metabolism</keyword>
<dbReference type="GO" id="GO:0005730">
    <property type="term" value="C:nucleolus"/>
    <property type="evidence" value="ECO:0007669"/>
    <property type="project" value="UniProtKB-SubCell"/>
</dbReference>
<evidence type="ECO:0000256" key="13">
    <source>
        <dbReference type="ARBA" id="ARBA00022989"/>
    </source>
</evidence>
<reference evidence="19" key="1">
    <citation type="submission" date="2014-05" db="EMBL/GenBank/DDBJ databases">
        <authorList>
            <person name="Chronopoulou M."/>
        </authorList>
    </citation>
    <scope>NUCLEOTIDE SEQUENCE</scope>
    <source>
        <tissue evidence="19">Whole organism</tissue>
    </source>
</reference>
<comment type="similarity">
    <text evidence="6">Belongs to the SLX9 family.</text>
</comment>
<evidence type="ECO:0000256" key="1">
    <source>
        <dbReference type="ARBA" id="ARBA00004141"/>
    </source>
</evidence>
<sequence>MEEDWKEIKVFSLNFFGLYGISAKRKERVQALSHYLSAKEDYDIVLLQEVWTDEDYKTLKKNLILSGGPFKFSHYFDNGIIGTGTCIFSKSRIRFTTFHSFGLNGYPQSISHGDWFAAKGLGIAVLYIDGFEIHVYVSHYHAEYNPENDIYLGHRVVHALESAQWIQLTSASADLTIYAGDFNTEPDKVPLKLLKYITSLKDSWEEVHGSNANEEGATCETYYNSFTPESVKQACPEGKRIDYIMYQAGADTDVVTKDCILPLSKRVPATMGRLNKKLTLTKKANVASSTKDTKLSMSRIKNMTSLDLITLKKSSKIPQESTDILMLSARKLPEFTIQHNIKKEKPGVSLSRKMKKSDKMKVRKEFLLNKLSEGAKKMKADRATSFRRKRAVIGDLDPMKDTLEAIDKVLEKDDSRRNRESKKKLKGKRGTLKQKKRQNEFIKNASFFEAVKNHPEYAKNPFSTICTHIENKVAAEHLEKVNNCGNEG</sequence>
<evidence type="ECO:0000256" key="6">
    <source>
        <dbReference type="ARBA" id="ARBA00011022"/>
    </source>
</evidence>
<comment type="subcellular location">
    <subcellularLocation>
        <location evidence="1">Membrane</location>
        <topology evidence="1">Multi-pass membrane protein</topology>
    </subcellularLocation>
    <subcellularLocation>
        <location evidence="2">Nucleus</location>
        <location evidence="2">Nucleolus</location>
    </subcellularLocation>
</comment>
<evidence type="ECO:0000256" key="7">
    <source>
        <dbReference type="ARBA" id="ARBA00012369"/>
    </source>
</evidence>
<feature type="region of interest" description="Disordered" evidence="17">
    <location>
        <begin position="414"/>
        <end position="435"/>
    </location>
</feature>
<evidence type="ECO:0000259" key="18">
    <source>
        <dbReference type="Pfam" id="PF03372"/>
    </source>
</evidence>
<dbReference type="InterPro" id="IPR028160">
    <property type="entry name" value="Slx9-like"/>
</dbReference>
<evidence type="ECO:0000256" key="5">
    <source>
        <dbReference type="ARBA" id="ARBA00006335"/>
    </source>
</evidence>
<evidence type="ECO:0000256" key="14">
    <source>
        <dbReference type="ARBA" id="ARBA00023098"/>
    </source>
</evidence>
<evidence type="ECO:0000256" key="2">
    <source>
        <dbReference type="ARBA" id="ARBA00004604"/>
    </source>
</evidence>
<proteinExistence type="inferred from homology"/>
<dbReference type="PANTHER" id="PTHR16320:SF24">
    <property type="entry name" value="PHOSPHODIESTERASE, PUTATIVE-RELATED"/>
    <property type="match status" value="1"/>
</dbReference>
<evidence type="ECO:0000256" key="10">
    <source>
        <dbReference type="ARBA" id="ARBA00022801"/>
    </source>
</evidence>
<dbReference type="Pfam" id="PF15341">
    <property type="entry name" value="SLX9"/>
    <property type="match status" value="1"/>
</dbReference>
<feature type="domain" description="Endonuclease/exonuclease/phosphatase" evidence="18">
    <location>
        <begin position="24"/>
        <end position="249"/>
    </location>
</feature>
<evidence type="ECO:0000256" key="15">
    <source>
        <dbReference type="ARBA" id="ARBA00023136"/>
    </source>
</evidence>
<evidence type="ECO:0000256" key="9">
    <source>
        <dbReference type="ARBA" id="ARBA00022723"/>
    </source>
</evidence>
<evidence type="ECO:0000256" key="12">
    <source>
        <dbReference type="ARBA" id="ARBA00022919"/>
    </source>
</evidence>
<keyword evidence="8" id="KW-0812">Transmembrane</keyword>
<dbReference type="GO" id="GO:0004767">
    <property type="term" value="F:sphingomyelin phosphodiesterase activity"/>
    <property type="evidence" value="ECO:0007669"/>
    <property type="project" value="UniProtKB-EC"/>
</dbReference>
<dbReference type="Gene3D" id="3.60.10.10">
    <property type="entry name" value="Endonuclease/exonuclease/phosphatase"/>
    <property type="match status" value="1"/>
</dbReference>
<keyword evidence="16" id="KW-0539">Nucleus</keyword>
<dbReference type="InterPro" id="IPR005135">
    <property type="entry name" value="Endo/exonuclease/phosphatase"/>
</dbReference>
<dbReference type="InterPro" id="IPR036691">
    <property type="entry name" value="Endo/exonu/phosph_ase_sf"/>
</dbReference>
<comment type="similarity">
    <text evidence="5">Belongs to the neutral sphingomyelinase family.</text>
</comment>
<keyword evidence="15" id="KW-0472">Membrane</keyword>
<feature type="compositionally biased region" description="Basic residues" evidence="17">
    <location>
        <begin position="419"/>
        <end position="435"/>
    </location>
</feature>
<dbReference type="GO" id="GO:0006665">
    <property type="term" value="P:sphingolipid metabolic process"/>
    <property type="evidence" value="ECO:0007669"/>
    <property type="project" value="UniProtKB-KW"/>
</dbReference>
<comment type="pathway">
    <text evidence="3">Lipid metabolism; sphingolipid metabolism.</text>
</comment>
<keyword evidence="12" id="KW-0746">Sphingolipid metabolism</keyword>
<accession>A0A0K2TGK4</accession>
<organism evidence="19">
    <name type="scientific">Lepeophtheirus salmonis</name>
    <name type="common">Salmon louse</name>
    <name type="synonym">Caligus salmonis</name>
    <dbReference type="NCBI Taxonomy" id="72036"/>
    <lineage>
        <taxon>Eukaryota</taxon>
        <taxon>Metazoa</taxon>
        <taxon>Ecdysozoa</taxon>
        <taxon>Arthropoda</taxon>
        <taxon>Crustacea</taxon>
        <taxon>Multicrustacea</taxon>
        <taxon>Hexanauplia</taxon>
        <taxon>Copepoda</taxon>
        <taxon>Siphonostomatoida</taxon>
        <taxon>Caligidae</taxon>
        <taxon>Lepeophtheirus</taxon>
    </lineage>
</organism>
<evidence type="ECO:0000256" key="11">
    <source>
        <dbReference type="ARBA" id="ARBA00022842"/>
    </source>
</evidence>
<dbReference type="GO" id="GO:0016020">
    <property type="term" value="C:membrane"/>
    <property type="evidence" value="ECO:0007669"/>
    <property type="project" value="UniProtKB-SubCell"/>
</dbReference>
<keyword evidence="9" id="KW-0479">Metal-binding</keyword>
<keyword evidence="10" id="KW-0378">Hydrolase</keyword>
<dbReference type="SUPFAM" id="SSF56219">
    <property type="entry name" value="DNase I-like"/>
    <property type="match status" value="1"/>
</dbReference>
<name>A0A0K2TGK4_LEPSM</name>
<evidence type="ECO:0000256" key="17">
    <source>
        <dbReference type="SAM" id="MobiDB-lite"/>
    </source>
</evidence>
<dbReference type="EMBL" id="HACA01007748">
    <property type="protein sequence ID" value="CDW25109.1"/>
    <property type="molecule type" value="Transcribed_RNA"/>
</dbReference>
<dbReference type="GO" id="GO:0030688">
    <property type="term" value="C:preribosome, small subunit precursor"/>
    <property type="evidence" value="ECO:0007669"/>
    <property type="project" value="InterPro"/>
</dbReference>
<protein>
    <recommendedName>
        <fullName evidence="7">sphingomyelin phosphodiesterase</fullName>
        <ecNumber evidence="7">3.1.4.12</ecNumber>
    </recommendedName>
</protein>
<dbReference type="EC" id="3.1.4.12" evidence="7"/>
<evidence type="ECO:0000256" key="16">
    <source>
        <dbReference type="ARBA" id="ARBA00023242"/>
    </source>
</evidence>
<dbReference type="GO" id="GO:0046872">
    <property type="term" value="F:metal ion binding"/>
    <property type="evidence" value="ECO:0007669"/>
    <property type="project" value="UniProtKB-KW"/>
</dbReference>
<dbReference type="PANTHER" id="PTHR16320">
    <property type="entry name" value="SPHINGOMYELINASE FAMILY MEMBER"/>
    <property type="match status" value="1"/>
</dbReference>
<dbReference type="AlphaFoldDB" id="A0A0K2TGK4"/>
<dbReference type="GO" id="GO:0030686">
    <property type="term" value="C:90S preribosome"/>
    <property type="evidence" value="ECO:0007669"/>
    <property type="project" value="InterPro"/>
</dbReference>
<evidence type="ECO:0000313" key="19">
    <source>
        <dbReference type="EMBL" id="CDW25109.1"/>
    </source>
</evidence>
<dbReference type="OrthoDB" id="387657at2759"/>
<dbReference type="InterPro" id="IPR038772">
    <property type="entry name" value="Sph/SMPD2-like"/>
</dbReference>
<comment type="pathway">
    <text evidence="4">Sphingolipid metabolism.</text>
</comment>